<proteinExistence type="predicted"/>
<reference evidence="1 2" key="1">
    <citation type="journal article" date="2015" name="Microbiome">
        <title>Genomic resolution of linkages in carbon, nitrogen, and sulfur cycling among widespread estuary sediment bacteria.</title>
        <authorList>
            <person name="Baker B.J."/>
            <person name="Lazar C.S."/>
            <person name="Teske A.P."/>
            <person name="Dick G.J."/>
        </authorList>
    </citation>
    <scope>NUCLEOTIDE SEQUENCE [LARGE SCALE GENOMIC DNA]</scope>
    <source>
        <strain evidence="1">SM23_60</strain>
    </source>
</reference>
<dbReference type="EMBL" id="LJUO01000052">
    <property type="protein sequence ID" value="KPK71829.1"/>
    <property type="molecule type" value="Genomic_DNA"/>
</dbReference>
<dbReference type="AlphaFoldDB" id="A0A0S8GFL9"/>
<evidence type="ECO:0000313" key="2">
    <source>
        <dbReference type="Proteomes" id="UP000051096"/>
    </source>
</evidence>
<accession>A0A0S8GFL9</accession>
<dbReference type="Proteomes" id="UP000051096">
    <property type="component" value="Unassembled WGS sequence"/>
</dbReference>
<evidence type="ECO:0000313" key="1">
    <source>
        <dbReference type="EMBL" id="KPK71829.1"/>
    </source>
</evidence>
<organism evidence="1 2">
    <name type="scientific">candidate division WOR_3 bacterium SM23_60</name>
    <dbReference type="NCBI Taxonomy" id="1703780"/>
    <lineage>
        <taxon>Bacteria</taxon>
        <taxon>Bacteria division WOR-3</taxon>
    </lineage>
</organism>
<evidence type="ECO:0008006" key="3">
    <source>
        <dbReference type="Google" id="ProtNLM"/>
    </source>
</evidence>
<comment type="caution">
    <text evidence="1">The sequence shown here is derived from an EMBL/GenBank/DDBJ whole genome shotgun (WGS) entry which is preliminary data.</text>
</comment>
<protein>
    <recommendedName>
        <fullName evidence="3">Outer membrane protein beta-barrel domain-containing protein</fullName>
    </recommendedName>
</protein>
<gene>
    <name evidence="1" type="ORF">AMJ87_06535</name>
</gene>
<sequence>MKKLFAIAIAASLISGGLYAFSFGLGAAYDQIGVDSLVGKSHIAIKADMMAKPLPILGVRVDLVDIRMLDDDFGGTQFTIATGCGAALIVYIPMAGMIQPYIPFYFMYNDQGDAGPSAMHFFGGVGGEFMFGSMNGYLEGRFDWSDIGEFMGSDPDARNWFTIQGGVRIPINM</sequence>
<name>A0A0S8GFL9_UNCW3</name>